<dbReference type="STRING" id="75913.A0A0K0EWC2"/>
<dbReference type="PROSITE" id="PS50280">
    <property type="entry name" value="SET"/>
    <property type="match status" value="1"/>
</dbReference>
<dbReference type="InterPro" id="IPR039977">
    <property type="entry name" value="Suv4-20/Set9"/>
</dbReference>
<evidence type="ECO:0000256" key="6">
    <source>
        <dbReference type="ARBA" id="ARBA00022603"/>
    </source>
</evidence>
<feature type="domain" description="SET" evidence="13">
    <location>
        <begin position="128"/>
        <end position="244"/>
    </location>
</feature>
<evidence type="ECO:0000256" key="11">
    <source>
        <dbReference type="ARBA" id="ARBA00023163"/>
    </source>
</evidence>
<keyword evidence="10" id="KW-0805">Transcription regulation</keyword>
<evidence type="ECO:0000256" key="7">
    <source>
        <dbReference type="ARBA" id="ARBA00022679"/>
    </source>
</evidence>
<evidence type="ECO:0000256" key="3">
    <source>
        <dbReference type="ARBA" id="ARBA00012188"/>
    </source>
</evidence>
<dbReference type="Gene3D" id="1.10.10.1700">
    <property type="entry name" value="Histone-lysine N-methyltransferase"/>
    <property type="match status" value="1"/>
</dbReference>
<evidence type="ECO:0000256" key="12">
    <source>
        <dbReference type="ARBA" id="ARBA00023242"/>
    </source>
</evidence>
<name>A0A0K0EWC2_STRVS</name>
<dbReference type="InterPro" id="IPR046341">
    <property type="entry name" value="SET_dom_sf"/>
</dbReference>
<dbReference type="InterPro" id="IPR041938">
    <property type="entry name" value="Hist-Lys_N-MTase_N"/>
</dbReference>
<dbReference type="GO" id="GO:0032259">
    <property type="term" value="P:methylation"/>
    <property type="evidence" value="ECO:0007669"/>
    <property type="project" value="UniProtKB-KW"/>
</dbReference>
<comment type="subcellular location">
    <subcellularLocation>
        <location evidence="2">Chromosome</location>
    </subcellularLocation>
    <subcellularLocation>
        <location evidence="1">Nucleus</location>
    </subcellularLocation>
</comment>
<keyword evidence="8" id="KW-0949">S-adenosyl-L-methionine</keyword>
<dbReference type="PANTHER" id="PTHR12977">
    <property type="entry name" value="SUPPRESSOR OF VARIEGATION 4-20-RELATED"/>
    <property type="match status" value="1"/>
</dbReference>
<dbReference type="Gene3D" id="2.170.270.10">
    <property type="entry name" value="SET domain"/>
    <property type="match status" value="1"/>
</dbReference>
<evidence type="ECO:0000256" key="8">
    <source>
        <dbReference type="ARBA" id="ARBA00022691"/>
    </source>
</evidence>
<dbReference type="Pfam" id="PF00856">
    <property type="entry name" value="SET"/>
    <property type="match status" value="1"/>
</dbReference>
<keyword evidence="5" id="KW-0678">Repressor</keyword>
<protein>
    <recommendedName>
        <fullName evidence="3">[histone H4]-N-methyl-L-lysine(20) N-methyltransferase</fullName>
        <ecNumber evidence="3">2.1.1.362</ecNumber>
    </recommendedName>
</protein>
<evidence type="ECO:0000256" key="10">
    <source>
        <dbReference type="ARBA" id="ARBA00023015"/>
    </source>
</evidence>
<dbReference type="GO" id="GO:0005634">
    <property type="term" value="C:nucleus"/>
    <property type="evidence" value="ECO:0007669"/>
    <property type="project" value="UniProtKB-SubCell"/>
</dbReference>
<evidence type="ECO:0000256" key="1">
    <source>
        <dbReference type="ARBA" id="ARBA00004123"/>
    </source>
</evidence>
<dbReference type="InterPro" id="IPR001214">
    <property type="entry name" value="SET_dom"/>
</dbReference>
<sequence>MNNEKWEIKVSKLCSSTTIPEVPPIGHQMNLEDFMSFDDVANSIVIDVLLGIRSHKMRPKKIFLTNGEVVICYNLLRKYLENFNVFRALEGIFSLPSMKNFCLKMDSKRLTELRNHIHRYLMLFQPTSGISIQKCFKYSKEKFLGAKLVATRKFKANEQINMLYGVVKPLTEEQLKKDIKSGVNDFSIMISDRNEKQILWLGPGSFLNHDCNSNVKFDCRGIHTVVLIATRNIEIGEELYLNYGENYFGENNKECQCETCEKIKNDKDNLIKWVPVMCREIHENIVECLELISLRNDILKKVYDFQIPRNNLIISLNYMAEFLKYGFMEDGITKISMNQHYIKHKLEYLSNIIYLISQEYDLEFIQIFTYFYKTFGICTSQGKVGTPTTRSLILERNEAIFKYAFYERIFGSDVAENLVQFQSKLFEQYHCEKVSMGQIICVLQNFINILRFKEFKKTFQDKIDIQNKRIKEIEDHGFTLEFFSNMSDIKVDIFGPEPIEEQKKYIDRCIEGCEEIVSEELRSYLPQDFVLSFFNDNSELNRISNDLKTILDVYKQSTKEQTLNNKIKGVEKIRNPLNIGIEDFNNKDNGAILKSLFNDQLEEITRKYRRSDIIKAIDINSYMLLDENKPKIVRSSKRLTKESCKNETYNIEPFLMKFYCNSTLEKALKMKKRSYQMINQDFEGVFIYGNRLKDGREILKEI</sequence>
<dbReference type="GO" id="GO:0005694">
    <property type="term" value="C:chromosome"/>
    <property type="evidence" value="ECO:0007669"/>
    <property type="project" value="UniProtKB-SubCell"/>
</dbReference>
<keyword evidence="11" id="KW-0804">Transcription</keyword>
<keyword evidence="14" id="KW-1185">Reference proteome</keyword>
<reference evidence="15" key="2">
    <citation type="submission" date="2015-08" db="UniProtKB">
        <authorList>
            <consortium name="WormBaseParasite"/>
        </authorList>
    </citation>
    <scope>IDENTIFICATION</scope>
</reference>
<dbReference type="Proteomes" id="UP000035680">
    <property type="component" value="Unassembled WGS sequence"/>
</dbReference>
<dbReference type="EC" id="2.1.1.362" evidence="3"/>
<keyword evidence="6" id="KW-0489">Methyltransferase</keyword>
<evidence type="ECO:0000256" key="9">
    <source>
        <dbReference type="ARBA" id="ARBA00022853"/>
    </source>
</evidence>
<keyword evidence="9" id="KW-0156">Chromatin regulator</keyword>
<organism evidence="14 15">
    <name type="scientific">Strongyloides venezuelensis</name>
    <name type="common">Threadworm</name>
    <dbReference type="NCBI Taxonomy" id="75913"/>
    <lineage>
        <taxon>Eukaryota</taxon>
        <taxon>Metazoa</taxon>
        <taxon>Ecdysozoa</taxon>
        <taxon>Nematoda</taxon>
        <taxon>Chromadorea</taxon>
        <taxon>Rhabditida</taxon>
        <taxon>Tylenchina</taxon>
        <taxon>Panagrolaimomorpha</taxon>
        <taxon>Strongyloidoidea</taxon>
        <taxon>Strongyloididae</taxon>
        <taxon>Strongyloides</taxon>
    </lineage>
</organism>
<dbReference type="PANTHER" id="PTHR12977:SF4">
    <property type="entry name" value="HISTONE-LYSINE N-METHYLTRANSFERASE KMT5B"/>
    <property type="match status" value="1"/>
</dbReference>
<evidence type="ECO:0000256" key="5">
    <source>
        <dbReference type="ARBA" id="ARBA00022491"/>
    </source>
</evidence>
<accession>A0A0K0EWC2</accession>
<evidence type="ECO:0000256" key="2">
    <source>
        <dbReference type="ARBA" id="ARBA00004286"/>
    </source>
</evidence>
<dbReference type="SUPFAM" id="SSF82199">
    <property type="entry name" value="SET domain"/>
    <property type="match status" value="1"/>
</dbReference>
<dbReference type="SMART" id="SM00317">
    <property type="entry name" value="SET"/>
    <property type="match status" value="1"/>
</dbReference>
<keyword evidence="7" id="KW-0808">Transferase</keyword>
<dbReference type="CDD" id="cd10524">
    <property type="entry name" value="SET_Suv4-20-like"/>
    <property type="match status" value="1"/>
</dbReference>
<evidence type="ECO:0000313" key="15">
    <source>
        <dbReference type="WBParaSite" id="SVE_0082200.1"/>
    </source>
</evidence>
<reference evidence="14" key="1">
    <citation type="submission" date="2014-07" db="EMBL/GenBank/DDBJ databases">
        <authorList>
            <person name="Martin A.A"/>
            <person name="De Silva N."/>
        </authorList>
    </citation>
    <scope>NUCLEOTIDE SEQUENCE</scope>
</reference>
<dbReference type="WBParaSite" id="SVE_0082200.1">
    <property type="protein sequence ID" value="SVE_0082200.1"/>
    <property type="gene ID" value="SVE_0082200"/>
</dbReference>
<dbReference type="GO" id="GO:0140941">
    <property type="term" value="F:histone H4K20me methyltransferase activity"/>
    <property type="evidence" value="ECO:0007669"/>
    <property type="project" value="UniProtKB-EC"/>
</dbReference>
<dbReference type="PROSITE" id="PS51570">
    <property type="entry name" value="SAM_MT43_SUVAR420_2"/>
    <property type="match status" value="1"/>
</dbReference>
<evidence type="ECO:0000259" key="13">
    <source>
        <dbReference type="PROSITE" id="PS50280"/>
    </source>
</evidence>
<evidence type="ECO:0000313" key="14">
    <source>
        <dbReference type="Proteomes" id="UP000035680"/>
    </source>
</evidence>
<dbReference type="AlphaFoldDB" id="A0A0K0EWC2"/>
<evidence type="ECO:0000256" key="4">
    <source>
        <dbReference type="ARBA" id="ARBA00022454"/>
    </source>
</evidence>
<proteinExistence type="predicted"/>
<dbReference type="InterPro" id="IPR025790">
    <property type="entry name" value="Suv4-20_animal"/>
</dbReference>
<keyword evidence="12" id="KW-0539">Nucleus</keyword>
<keyword evidence="4" id="KW-0158">Chromosome</keyword>